<dbReference type="InterPro" id="IPR002076">
    <property type="entry name" value="ELO_fam"/>
</dbReference>
<evidence type="ECO:0000256" key="5">
    <source>
        <dbReference type="ARBA" id="ARBA00022692"/>
    </source>
</evidence>
<keyword evidence="6 11" id="KW-0276">Fatty acid metabolism</keyword>
<evidence type="ECO:0000256" key="9">
    <source>
        <dbReference type="ARBA" id="ARBA00023136"/>
    </source>
</evidence>
<evidence type="ECO:0000256" key="4">
    <source>
        <dbReference type="ARBA" id="ARBA00022679"/>
    </source>
</evidence>
<keyword evidence="7 11" id="KW-1133">Transmembrane helix</keyword>
<keyword evidence="9 11" id="KW-0472">Membrane</keyword>
<dbReference type="PANTHER" id="PTHR11157">
    <property type="entry name" value="FATTY ACID ACYL TRANSFERASE-RELATED"/>
    <property type="match status" value="1"/>
</dbReference>
<gene>
    <name evidence="12" type="ORF">ASIM_LOCUS19652</name>
</gene>
<comment type="catalytic activity">
    <reaction evidence="11">
        <text>a very-long-chain acyl-CoA + malonyl-CoA + H(+) = a very-long-chain 3-oxoacyl-CoA + CO2 + CoA</text>
        <dbReference type="Rhea" id="RHEA:32727"/>
        <dbReference type="ChEBI" id="CHEBI:15378"/>
        <dbReference type="ChEBI" id="CHEBI:16526"/>
        <dbReference type="ChEBI" id="CHEBI:57287"/>
        <dbReference type="ChEBI" id="CHEBI:57384"/>
        <dbReference type="ChEBI" id="CHEBI:90725"/>
        <dbReference type="ChEBI" id="CHEBI:90736"/>
        <dbReference type="EC" id="2.3.1.199"/>
    </reaction>
</comment>
<evidence type="ECO:0000256" key="11">
    <source>
        <dbReference type="RuleBase" id="RU361115"/>
    </source>
</evidence>
<accession>A0A0M3KH04</accession>
<name>A0A0M3KH04_ANISI</name>
<evidence type="ECO:0000256" key="8">
    <source>
        <dbReference type="ARBA" id="ARBA00023098"/>
    </source>
</evidence>
<dbReference type="PANTHER" id="PTHR11157:SF17">
    <property type="entry name" value="ELONGATION OF VERY LONG CHAIN FATTY ACIDS PROTEIN 6"/>
    <property type="match status" value="1"/>
</dbReference>
<evidence type="ECO:0000313" key="14">
    <source>
        <dbReference type="WBParaSite" id="ASIM_0002026801-mRNA-1"/>
    </source>
</evidence>
<comment type="caution">
    <text evidence="11">Lacks conserved residue(s) required for the propagation of feature annotation.</text>
</comment>
<evidence type="ECO:0000256" key="7">
    <source>
        <dbReference type="ARBA" id="ARBA00022989"/>
    </source>
</evidence>
<dbReference type="OrthoDB" id="10259681at2759"/>
<reference evidence="12 13" key="2">
    <citation type="submission" date="2018-11" db="EMBL/GenBank/DDBJ databases">
        <authorList>
            <consortium name="Pathogen Informatics"/>
        </authorList>
    </citation>
    <scope>NUCLEOTIDE SEQUENCE [LARGE SCALE GENOMIC DNA]</scope>
</reference>
<keyword evidence="8 11" id="KW-0443">Lipid metabolism</keyword>
<dbReference type="GO" id="GO:0005789">
    <property type="term" value="C:endoplasmic reticulum membrane"/>
    <property type="evidence" value="ECO:0007669"/>
    <property type="project" value="TreeGrafter"/>
</dbReference>
<dbReference type="WBParaSite" id="ASIM_0002026801-mRNA-1">
    <property type="protein sequence ID" value="ASIM_0002026801-mRNA-1"/>
    <property type="gene ID" value="ASIM_0002026801"/>
</dbReference>
<evidence type="ECO:0000313" key="12">
    <source>
        <dbReference type="EMBL" id="VDK71094.1"/>
    </source>
</evidence>
<protein>
    <recommendedName>
        <fullName evidence="11">Elongation of very long chain fatty acids protein</fullName>
        <ecNumber evidence="11">2.3.1.199</ecNumber>
    </recommendedName>
    <alternativeName>
        <fullName evidence="11">Very-long-chain 3-oxoacyl-CoA synthase</fullName>
    </alternativeName>
</protein>
<feature type="transmembrane region" description="Helical" evidence="11">
    <location>
        <begin position="60"/>
        <end position="82"/>
    </location>
</feature>
<dbReference type="GO" id="GO:0034626">
    <property type="term" value="P:fatty acid elongation, polyunsaturated fatty acid"/>
    <property type="evidence" value="ECO:0007669"/>
    <property type="project" value="TreeGrafter"/>
</dbReference>
<dbReference type="EMBL" id="UYRR01037666">
    <property type="protein sequence ID" value="VDK71094.1"/>
    <property type="molecule type" value="Genomic_DNA"/>
</dbReference>
<evidence type="ECO:0000256" key="2">
    <source>
        <dbReference type="ARBA" id="ARBA00005194"/>
    </source>
</evidence>
<keyword evidence="4 11" id="KW-0808">Transferase</keyword>
<keyword evidence="5 11" id="KW-0812">Transmembrane</keyword>
<evidence type="ECO:0000313" key="13">
    <source>
        <dbReference type="Proteomes" id="UP000267096"/>
    </source>
</evidence>
<evidence type="ECO:0000256" key="10">
    <source>
        <dbReference type="ARBA" id="ARBA00023160"/>
    </source>
</evidence>
<dbReference type="GO" id="GO:0042761">
    <property type="term" value="P:very long-chain fatty acid biosynthetic process"/>
    <property type="evidence" value="ECO:0007669"/>
    <property type="project" value="TreeGrafter"/>
</dbReference>
<reference evidence="14" key="1">
    <citation type="submission" date="2017-02" db="UniProtKB">
        <authorList>
            <consortium name="WormBaseParasite"/>
        </authorList>
    </citation>
    <scope>IDENTIFICATION</scope>
</reference>
<comment type="pathway">
    <text evidence="2">Lipid metabolism; fatty acid biosynthesis.</text>
</comment>
<dbReference type="UniPathway" id="UPA00094"/>
<dbReference type="GO" id="GO:0030148">
    <property type="term" value="P:sphingolipid biosynthetic process"/>
    <property type="evidence" value="ECO:0007669"/>
    <property type="project" value="TreeGrafter"/>
</dbReference>
<dbReference type="Pfam" id="PF01151">
    <property type="entry name" value="ELO"/>
    <property type="match status" value="1"/>
</dbReference>
<dbReference type="EC" id="2.3.1.199" evidence="11"/>
<feature type="transmembrane region" description="Helical" evidence="11">
    <location>
        <begin position="21"/>
        <end position="40"/>
    </location>
</feature>
<dbReference type="Proteomes" id="UP000267096">
    <property type="component" value="Unassembled WGS sequence"/>
</dbReference>
<evidence type="ECO:0000256" key="3">
    <source>
        <dbReference type="ARBA" id="ARBA00022516"/>
    </source>
</evidence>
<organism evidence="14">
    <name type="scientific">Anisakis simplex</name>
    <name type="common">Herring worm</name>
    <dbReference type="NCBI Taxonomy" id="6269"/>
    <lineage>
        <taxon>Eukaryota</taxon>
        <taxon>Metazoa</taxon>
        <taxon>Ecdysozoa</taxon>
        <taxon>Nematoda</taxon>
        <taxon>Chromadorea</taxon>
        <taxon>Rhabditida</taxon>
        <taxon>Spirurina</taxon>
        <taxon>Ascaridomorpha</taxon>
        <taxon>Ascaridoidea</taxon>
        <taxon>Anisakidae</taxon>
        <taxon>Anisakis</taxon>
        <taxon>Anisakis simplex complex</taxon>
    </lineage>
</organism>
<dbReference type="GO" id="GO:0019367">
    <property type="term" value="P:fatty acid elongation, saturated fatty acid"/>
    <property type="evidence" value="ECO:0007669"/>
    <property type="project" value="TreeGrafter"/>
</dbReference>
<comment type="similarity">
    <text evidence="11">Belongs to the ELO family.</text>
</comment>
<dbReference type="GO" id="GO:0034625">
    <property type="term" value="P:fatty acid elongation, monounsaturated fatty acid"/>
    <property type="evidence" value="ECO:0007669"/>
    <property type="project" value="TreeGrafter"/>
</dbReference>
<keyword evidence="13" id="KW-1185">Reference proteome</keyword>
<proteinExistence type="inferred from homology"/>
<comment type="subcellular location">
    <subcellularLocation>
        <location evidence="1">Membrane</location>
        <topology evidence="1">Multi-pass membrane protein</topology>
    </subcellularLocation>
</comment>
<evidence type="ECO:0000256" key="6">
    <source>
        <dbReference type="ARBA" id="ARBA00022832"/>
    </source>
</evidence>
<dbReference type="GO" id="GO:0009922">
    <property type="term" value="F:fatty acid elongase activity"/>
    <property type="evidence" value="ECO:0007669"/>
    <property type="project" value="UniProtKB-EC"/>
</dbReference>
<dbReference type="AlphaFoldDB" id="A0A0M3KH04"/>
<keyword evidence="10 11" id="KW-0275">Fatty acid biosynthesis</keyword>
<keyword evidence="3 11" id="KW-0444">Lipid biosynthesis</keyword>
<evidence type="ECO:0000256" key="1">
    <source>
        <dbReference type="ARBA" id="ARBA00004141"/>
    </source>
</evidence>
<sequence length="94" mass="10862">MYSYYACTSAGFKPSRLMAMLVTTLQIIQMFGGITVNYLVHQIKLHGTEPCQQSMGHVYLGYFVYGTFAVLFINFYLHAYFLQPKQKFVKKKAE</sequence>